<dbReference type="PANTHER" id="PTHR10218:SF302">
    <property type="entry name" value="GUANINE NUCLEOTIDE-BINDING PROTEIN ALPHA-5 SUBUNIT"/>
    <property type="match status" value="1"/>
</dbReference>
<dbReference type="PRINTS" id="PR00318">
    <property type="entry name" value="GPROTEINA"/>
</dbReference>
<dbReference type="Proteomes" id="UP001211065">
    <property type="component" value="Unassembled WGS sequence"/>
</dbReference>
<dbReference type="Pfam" id="PF00503">
    <property type="entry name" value="G-alpha"/>
    <property type="match status" value="3"/>
</dbReference>
<keyword evidence="8" id="KW-1185">Reference proteome</keyword>
<dbReference type="InterPro" id="IPR011025">
    <property type="entry name" value="GproteinA_insert"/>
</dbReference>
<dbReference type="PANTHER" id="PTHR10218">
    <property type="entry name" value="GTP-BINDING PROTEIN ALPHA SUBUNIT"/>
    <property type="match status" value="1"/>
</dbReference>
<dbReference type="GO" id="GO:0003924">
    <property type="term" value="F:GTPase activity"/>
    <property type="evidence" value="ECO:0007669"/>
    <property type="project" value="InterPro"/>
</dbReference>
<keyword evidence="2 5" id="KW-0547">Nucleotide-binding</keyword>
<evidence type="ECO:0000313" key="7">
    <source>
        <dbReference type="EMBL" id="KAJ3222439.1"/>
    </source>
</evidence>
<feature type="binding site" evidence="6">
    <location>
        <position position="395"/>
    </location>
    <ligand>
        <name>Mg(2+)</name>
        <dbReference type="ChEBI" id="CHEBI:18420"/>
    </ligand>
</feature>
<feature type="binding site" evidence="6">
    <location>
        <position position="282"/>
    </location>
    <ligand>
        <name>Mg(2+)</name>
        <dbReference type="ChEBI" id="CHEBI:18420"/>
    </ligand>
</feature>
<evidence type="ECO:0000256" key="2">
    <source>
        <dbReference type="ARBA" id="ARBA00022741"/>
    </source>
</evidence>
<comment type="caution">
    <text evidence="7">The sequence shown here is derived from an EMBL/GenBank/DDBJ whole genome shotgun (WGS) entry which is preliminary data.</text>
</comment>
<evidence type="ECO:0000256" key="1">
    <source>
        <dbReference type="ARBA" id="ARBA00022723"/>
    </source>
</evidence>
<dbReference type="GO" id="GO:0005737">
    <property type="term" value="C:cytoplasm"/>
    <property type="evidence" value="ECO:0007669"/>
    <property type="project" value="TreeGrafter"/>
</dbReference>
<keyword evidence="3 5" id="KW-0342">GTP-binding</keyword>
<name>A0AAD5U2S1_9FUNG</name>
<dbReference type="Gene3D" id="3.40.50.300">
    <property type="entry name" value="P-loop containing nucleotide triphosphate hydrolases"/>
    <property type="match status" value="3"/>
</dbReference>
<dbReference type="AlphaFoldDB" id="A0AAD5U2S1"/>
<dbReference type="GO" id="GO:0005834">
    <property type="term" value="C:heterotrimeric G-protein complex"/>
    <property type="evidence" value="ECO:0007669"/>
    <property type="project" value="TreeGrafter"/>
</dbReference>
<dbReference type="GO" id="GO:0001664">
    <property type="term" value="F:G protein-coupled receptor binding"/>
    <property type="evidence" value="ECO:0007669"/>
    <property type="project" value="TreeGrafter"/>
</dbReference>
<keyword evidence="6" id="KW-0460">Magnesium</keyword>
<evidence type="ECO:0000256" key="3">
    <source>
        <dbReference type="ARBA" id="ARBA00023134"/>
    </source>
</evidence>
<organism evidence="7 8">
    <name type="scientific">Clydaea vesicula</name>
    <dbReference type="NCBI Taxonomy" id="447962"/>
    <lineage>
        <taxon>Eukaryota</taxon>
        <taxon>Fungi</taxon>
        <taxon>Fungi incertae sedis</taxon>
        <taxon>Chytridiomycota</taxon>
        <taxon>Chytridiomycota incertae sedis</taxon>
        <taxon>Chytridiomycetes</taxon>
        <taxon>Lobulomycetales</taxon>
        <taxon>Lobulomycetaceae</taxon>
        <taxon>Clydaea</taxon>
    </lineage>
</organism>
<protein>
    <submittedName>
        <fullName evidence="7">Guanine nucleotide-binding protein subunit alpha</fullName>
    </submittedName>
</protein>
<dbReference type="InterPro" id="IPR001019">
    <property type="entry name" value="Gprotein_alpha_su"/>
</dbReference>
<evidence type="ECO:0000256" key="5">
    <source>
        <dbReference type="PIRSR" id="PIRSR601019-1"/>
    </source>
</evidence>
<dbReference type="GO" id="GO:0005525">
    <property type="term" value="F:GTP binding"/>
    <property type="evidence" value="ECO:0007669"/>
    <property type="project" value="UniProtKB-KW"/>
</dbReference>
<sequence length="509" mass="58228">MNFIYSFLSQCDRIFDAMFYPTNQDIICSRKATNVIKVTTLHLQTSNFKFIDVSGQKSQRHTWIPYFTSASATMFVVDISSYDKSTNESSELSNLNEALVLFQSIVNHSLLCKIELMLFFNKMDLLEEKLSTIPLVNYFPAYNGQNDIREIKIFFAKMFQKQSNRQLSFVYFTTSTDSRLMKRVINTAIFYMKNNKHFAKIKDAGSFPPEESFGEFSSFGGENLDAGNEEGINLTQYSFTNPRKAQKRNDLIEKKLNKEKMELSSTGGIKILVLGSADSGKSTLIKQIRILNAKGFSMQEIDEFHVTIIGNLIESMKKLILGMEILKIKPSAELIDEFNKNLEIVKNYEWDKTINVNPEIAKVMIKLSKMNVLVECWERQAELNGLDIICSRKSTTGITTTTIQSERAQLKFIDVSGQKSQRKIWLPYFEDAAATMFVVDISSYDKNMEEDENTNRLADALALFGSIVNNEFLSKSGFMLFFNKMDLFLKKIKISPIKNYLTDFEGKTG</sequence>
<accession>A0AAD5U2S1</accession>
<evidence type="ECO:0000256" key="4">
    <source>
        <dbReference type="ARBA" id="ARBA00023224"/>
    </source>
</evidence>
<dbReference type="GO" id="GO:0046872">
    <property type="term" value="F:metal ion binding"/>
    <property type="evidence" value="ECO:0007669"/>
    <property type="project" value="UniProtKB-KW"/>
</dbReference>
<reference evidence="7" key="1">
    <citation type="submission" date="2020-05" db="EMBL/GenBank/DDBJ databases">
        <title>Phylogenomic resolution of chytrid fungi.</title>
        <authorList>
            <person name="Stajich J.E."/>
            <person name="Amses K."/>
            <person name="Simmons R."/>
            <person name="Seto K."/>
            <person name="Myers J."/>
            <person name="Bonds A."/>
            <person name="Quandt C.A."/>
            <person name="Barry K."/>
            <person name="Liu P."/>
            <person name="Grigoriev I."/>
            <person name="Longcore J.E."/>
            <person name="James T.Y."/>
        </authorList>
    </citation>
    <scope>NUCLEOTIDE SEQUENCE</scope>
    <source>
        <strain evidence="7">JEL0476</strain>
    </source>
</reference>
<dbReference type="PROSITE" id="PS51882">
    <property type="entry name" value="G_ALPHA"/>
    <property type="match status" value="2"/>
</dbReference>
<dbReference type="FunFam" id="3.40.50.300:FF:000720">
    <property type="entry name" value="Guanine nucleotide-binding protein G(k) subunit alpha"/>
    <property type="match status" value="1"/>
</dbReference>
<dbReference type="GO" id="GO:0007188">
    <property type="term" value="P:adenylate cyclase-modulating G protein-coupled receptor signaling pathway"/>
    <property type="evidence" value="ECO:0007669"/>
    <property type="project" value="TreeGrafter"/>
</dbReference>
<evidence type="ECO:0000256" key="6">
    <source>
        <dbReference type="PIRSR" id="PIRSR601019-2"/>
    </source>
</evidence>
<evidence type="ECO:0000313" key="8">
    <source>
        <dbReference type="Proteomes" id="UP001211065"/>
    </source>
</evidence>
<feature type="binding site" evidence="5">
    <location>
        <begin position="414"/>
        <end position="418"/>
    </location>
    <ligand>
        <name>GTP</name>
        <dbReference type="ChEBI" id="CHEBI:37565"/>
    </ligand>
</feature>
<proteinExistence type="predicted"/>
<keyword evidence="1 6" id="KW-0479">Metal-binding</keyword>
<dbReference type="FunFam" id="3.40.50.300:FF:000692">
    <property type="entry name" value="Guanine nucleotide-binding protein subunit alpha"/>
    <property type="match status" value="1"/>
</dbReference>
<dbReference type="EMBL" id="JADGJW010000175">
    <property type="protein sequence ID" value="KAJ3222439.1"/>
    <property type="molecule type" value="Genomic_DNA"/>
</dbReference>
<dbReference type="SUPFAM" id="SSF52540">
    <property type="entry name" value="P-loop containing nucleoside triphosphate hydrolases"/>
    <property type="match status" value="2"/>
</dbReference>
<dbReference type="SUPFAM" id="SSF47895">
    <property type="entry name" value="Transducin (alpha subunit), insertion domain"/>
    <property type="match status" value="1"/>
</dbReference>
<dbReference type="SMART" id="SM00275">
    <property type="entry name" value="G_alpha"/>
    <property type="match status" value="1"/>
</dbReference>
<keyword evidence="4" id="KW-0807">Transducer</keyword>
<dbReference type="GO" id="GO:0031683">
    <property type="term" value="F:G-protein beta/gamma-subunit complex binding"/>
    <property type="evidence" value="ECO:0007669"/>
    <property type="project" value="InterPro"/>
</dbReference>
<dbReference type="InterPro" id="IPR027417">
    <property type="entry name" value="P-loop_NTPase"/>
</dbReference>
<gene>
    <name evidence="7" type="primary">GPA1_2</name>
    <name evidence="7" type="ORF">HK099_002293</name>
</gene>
<feature type="binding site" evidence="5">
    <location>
        <begin position="483"/>
        <end position="486"/>
    </location>
    <ligand>
        <name>GTP</name>
        <dbReference type="ChEBI" id="CHEBI:37565"/>
    </ligand>
</feature>